<sequence length="216" mass="25208">MARRICMSYPAGQEAVSFYNDRSIFSNFFTRPNLFTIESQSFVSSLQYYESVKAKILGFDDIEFKIKYTTDPKEIKDLGNFVERMAEKEKVCVWQTHKDAVMWKALCSKFGQNHDLLEALVSTGKMLLVAANPYDSYWGAGLHKNSSEIRDKRNWKLNKVGAMLEEIRDGEIEKRVLRERLEGIVETSVTECLDDLSRQYKFGCRDWKNCDFDRCR</sequence>
<dbReference type="Gene3D" id="1.10.357.40">
    <property type="entry name" value="YbiA-like"/>
    <property type="match status" value="1"/>
</dbReference>
<dbReference type="InterPro" id="IPR012816">
    <property type="entry name" value="NADAR"/>
</dbReference>
<organism evidence="2 3">
    <name type="scientific">Ditylenchus destructor</name>
    <dbReference type="NCBI Taxonomy" id="166010"/>
    <lineage>
        <taxon>Eukaryota</taxon>
        <taxon>Metazoa</taxon>
        <taxon>Ecdysozoa</taxon>
        <taxon>Nematoda</taxon>
        <taxon>Chromadorea</taxon>
        <taxon>Rhabditida</taxon>
        <taxon>Tylenchina</taxon>
        <taxon>Tylenchomorpha</taxon>
        <taxon>Sphaerularioidea</taxon>
        <taxon>Anguinidae</taxon>
        <taxon>Anguininae</taxon>
        <taxon>Ditylenchus</taxon>
    </lineage>
</organism>
<dbReference type="Proteomes" id="UP001201812">
    <property type="component" value="Unassembled WGS sequence"/>
</dbReference>
<evidence type="ECO:0000313" key="3">
    <source>
        <dbReference type="Proteomes" id="UP001201812"/>
    </source>
</evidence>
<dbReference type="InterPro" id="IPR037238">
    <property type="entry name" value="YbiA-like_sf"/>
</dbReference>
<dbReference type="NCBIfam" id="TIGR02464">
    <property type="entry name" value="ribofla_fusion"/>
    <property type="match status" value="1"/>
</dbReference>
<feature type="domain" description="NADAR" evidence="1">
    <location>
        <begin position="20"/>
        <end position="169"/>
    </location>
</feature>
<evidence type="ECO:0000313" key="2">
    <source>
        <dbReference type="EMBL" id="KAI1708618.1"/>
    </source>
</evidence>
<accession>A0AAD4MWB0</accession>
<dbReference type="EMBL" id="JAKKPZ010000034">
    <property type="protein sequence ID" value="KAI1708618.1"/>
    <property type="molecule type" value="Genomic_DNA"/>
</dbReference>
<proteinExistence type="predicted"/>
<dbReference type="AlphaFoldDB" id="A0AAD4MWB0"/>
<dbReference type="SUPFAM" id="SSF143990">
    <property type="entry name" value="YbiA-like"/>
    <property type="match status" value="1"/>
</dbReference>
<name>A0AAD4MWB0_9BILA</name>
<protein>
    <submittedName>
        <fullName evidence="2">N-glycosidase</fullName>
    </submittedName>
</protein>
<gene>
    <name evidence="2" type="ORF">DdX_11693</name>
</gene>
<dbReference type="Pfam" id="PF08719">
    <property type="entry name" value="NADAR"/>
    <property type="match status" value="1"/>
</dbReference>
<keyword evidence="3" id="KW-1185">Reference proteome</keyword>
<comment type="caution">
    <text evidence="2">The sequence shown here is derived from an EMBL/GenBank/DDBJ whole genome shotgun (WGS) entry which is preliminary data.</text>
</comment>
<evidence type="ECO:0000259" key="1">
    <source>
        <dbReference type="Pfam" id="PF08719"/>
    </source>
</evidence>
<reference evidence="2" key="1">
    <citation type="submission" date="2022-01" db="EMBL/GenBank/DDBJ databases">
        <title>Genome Sequence Resource for Two Populations of Ditylenchus destructor, the Migratory Endoparasitic Phytonematode.</title>
        <authorList>
            <person name="Zhang H."/>
            <person name="Lin R."/>
            <person name="Xie B."/>
        </authorList>
    </citation>
    <scope>NUCLEOTIDE SEQUENCE</scope>
    <source>
        <strain evidence="2">BazhouSP</strain>
    </source>
</reference>
<dbReference type="CDD" id="cd15457">
    <property type="entry name" value="NADAR"/>
    <property type="match status" value="1"/>
</dbReference>